<keyword evidence="1" id="KW-0863">Zinc-finger</keyword>
<evidence type="ECO:0000256" key="4">
    <source>
        <dbReference type="SAM" id="SignalP"/>
    </source>
</evidence>
<feature type="transmembrane region" description="Helical" evidence="3">
    <location>
        <begin position="107"/>
        <end position="129"/>
    </location>
</feature>
<dbReference type="Gene3D" id="3.30.40.10">
    <property type="entry name" value="Zinc/RING finger domain, C3HC4 (zinc finger)"/>
    <property type="match status" value="1"/>
</dbReference>
<dbReference type="PROSITE" id="PS50089">
    <property type="entry name" value="ZF_RING_2"/>
    <property type="match status" value="1"/>
</dbReference>
<gene>
    <name evidence="6" type="ORF">LPMP_091210</name>
</gene>
<sequence length="395" mass="42700">MSRVAQHSSAASASMGERATLFLMTLFVVLGCSGAVQNADARLERQTYVAYRTPHLCSYEIMASVACPQTKPVCCVASSAIRCCAGTTSCGNCTDDIVGYEMPKSSVIIGCFSLSVLVLLGSIIMSGVGRHLAWVLERRRVIENYRKHLLLRRAEAREFKKELAETEVKDIDDAVGCVICCSRHIDVALTPCGHVCCCRFCAKRLRECPVCRSALQRCFDLPLYYVKQLLSASGTEEKDNGSGGRESPSSPTEMYPITGDGIVATTTWEARVEDICATGQAACAPTTTGDCSVESAMAPSGSSCCWSSVERPRRSTIRVIGAVERGMINPLRGRYTRVQYSEEDEDERNGRSATCSTPLVPHVPPAGAATSPTEVRITAADDSAQHSYGCISREK</sequence>
<dbReference type="Pfam" id="PF13920">
    <property type="entry name" value="zf-C3HC4_3"/>
    <property type="match status" value="1"/>
</dbReference>
<dbReference type="AlphaFoldDB" id="A0A088S3H2"/>
<feature type="region of interest" description="Disordered" evidence="2">
    <location>
        <begin position="234"/>
        <end position="258"/>
    </location>
</feature>
<dbReference type="PROSITE" id="PS51257">
    <property type="entry name" value="PROKAR_LIPOPROTEIN"/>
    <property type="match status" value="1"/>
</dbReference>
<evidence type="ECO:0000313" key="7">
    <source>
        <dbReference type="Proteomes" id="UP000063063"/>
    </source>
</evidence>
<evidence type="ECO:0000259" key="5">
    <source>
        <dbReference type="PROSITE" id="PS50089"/>
    </source>
</evidence>
<dbReference type="OrthoDB" id="5855668at2759"/>
<evidence type="ECO:0000313" key="6">
    <source>
        <dbReference type="EMBL" id="AIN96036.1"/>
    </source>
</evidence>
<dbReference type="VEuPathDB" id="TriTrypDB:LPMP_091210"/>
<dbReference type="VEuPathDB" id="TriTrypDB:LPAL13_090017600"/>
<dbReference type="InterPro" id="IPR013083">
    <property type="entry name" value="Znf_RING/FYVE/PHD"/>
</dbReference>
<protein>
    <recommendedName>
        <fullName evidence="5">RING-type domain-containing protein</fullName>
    </recommendedName>
</protein>
<keyword evidence="3" id="KW-1133">Transmembrane helix</keyword>
<accession>A0A088S3H2</accession>
<dbReference type="EMBL" id="CP009378">
    <property type="protein sequence ID" value="AIN96036.1"/>
    <property type="molecule type" value="Genomic_DNA"/>
</dbReference>
<name>A0A088S3H2_LEIPA</name>
<dbReference type="GeneID" id="22572691"/>
<keyword evidence="4" id="KW-0732">Signal</keyword>
<dbReference type="KEGG" id="lpan:LPMP_091210"/>
<organism evidence="6 7">
    <name type="scientific">Leishmania panamensis</name>
    <dbReference type="NCBI Taxonomy" id="5679"/>
    <lineage>
        <taxon>Eukaryota</taxon>
        <taxon>Discoba</taxon>
        <taxon>Euglenozoa</taxon>
        <taxon>Kinetoplastea</taxon>
        <taxon>Metakinetoplastina</taxon>
        <taxon>Trypanosomatida</taxon>
        <taxon>Trypanosomatidae</taxon>
        <taxon>Leishmaniinae</taxon>
        <taxon>Leishmania</taxon>
        <taxon>Leishmania guyanensis species complex</taxon>
    </lineage>
</organism>
<dbReference type="eggNOG" id="ENOG502QXH3">
    <property type="taxonomic scope" value="Eukaryota"/>
</dbReference>
<dbReference type="RefSeq" id="XP_010704358.1">
    <property type="nucleotide sequence ID" value="XM_010706056.1"/>
</dbReference>
<evidence type="ECO:0000256" key="2">
    <source>
        <dbReference type="SAM" id="MobiDB-lite"/>
    </source>
</evidence>
<feature type="signal peptide" evidence="4">
    <location>
        <begin position="1"/>
        <end position="35"/>
    </location>
</feature>
<dbReference type="Proteomes" id="UP000063063">
    <property type="component" value="Chromosome 9"/>
</dbReference>
<dbReference type="SUPFAM" id="SSF57850">
    <property type="entry name" value="RING/U-box"/>
    <property type="match status" value="1"/>
</dbReference>
<keyword evidence="7" id="KW-1185">Reference proteome</keyword>
<feature type="region of interest" description="Disordered" evidence="2">
    <location>
        <begin position="340"/>
        <end position="372"/>
    </location>
</feature>
<keyword evidence="3" id="KW-0812">Transmembrane</keyword>
<feature type="domain" description="RING-type" evidence="5">
    <location>
        <begin position="177"/>
        <end position="212"/>
    </location>
</feature>
<keyword evidence="3" id="KW-0472">Membrane</keyword>
<evidence type="ECO:0000256" key="1">
    <source>
        <dbReference type="PROSITE-ProRule" id="PRU00175"/>
    </source>
</evidence>
<feature type="chain" id="PRO_5001839190" description="RING-type domain-containing protein" evidence="4">
    <location>
        <begin position="36"/>
        <end position="395"/>
    </location>
</feature>
<evidence type="ECO:0000256" key="3">
    <source>
        <dbReference type="SAM" id="Phobius"/>
    </source>
</evidence>
<keyword evidence="1" id="KW-0479">Metal-binding</keyword>
<reference evidence="6 7" key="1">
    <citation type="journal article" date="2015" name="Sci. Rep.">
        <title>The genome of Leishmania panamensis: insights into genomics of the L. (Viannia) subgenus.</title>
        <authorList>
            <person name="Llanes A."/>
            <person name="Restrepo C.M."/>
            <person name="Vecchio G.D."/>
            <person name="Anguizola F.J."/>
            <person name="Lleonart R."/>
        </authorList>
    </citation>
    <scope>NUCLEOTIDE SEQUENCE [LARGE SCALE GENOMIC DNA]</scope>
    <source>
        <strain evidence="6 7">MHOM/PA/94/PSC-1</strain>
    </source>
</reference>
<proteinExistence type="predicted"/>
<dbReference type="InterPro" id="IPR001841">
    <property type="entry name" value="Znf_RING"/>
</dbReference>
<keyword evidence="1" id="KW-0862">Zinc</keyword>
<dbReference type="GO" id="GO:0008270">
    <property type="term" value="F:zinc ion binding"/>
    <property type="evidence" value="ECO:0007669"/>
    <property type="project" value="UniProtKB-KW"/>
</dbReference>